<sequence>MTRGNTRGHVSRDGCKIARRHRRLWRPHIFFLFFPPLAPLPTKAMEGEREKKKDGRDDGALGPVVGADPRLLLPIPPRPHLQKALALADIDRPHSANWSLCFCLKVGQLQFMLCRRLAAWRMAVFSFFFI</sequence>
<protein>
    <submittedName>
        <fullName evidence="2">Uncharacterized protein</fullName>
    </submittedName>
</protein>
<evidence type="ECO:0000256" key="1">
    <source>
        <dbReference type="SAM" id="MobiDB-lite"/>
    </source>
</evidence>
<reference evidence="2" key="1">
    <citation type="submission" date="2021-04" db="EMBL/GenBank/DDBJ databases">
        <title>Draft Genome Sequence of Pandoravirus japonicus, Isolated from the Sabaishi River of Niigata, Japan.</title>
        <authorList>
            <person name="Hosokawa N."/>
            <person name="Takahashi H."/>
            <person name="Aoki K."/>
            <person name="Takemura M."/>
        </authorList>
    </citation>
    <scope>NUCLEOTIDE SEQUENCE</scope>
</reference>
<dbReference type="EMBL" id="LC625835">
    <property type="protein sequence ID" value="BCU02986.1"/>
    <property type="molecule type" value="Genomic_DNA"/>
</dbReference>
<evidence type="ECO:0000313" key="2">
    <source>
        <dbReference type="EMBL" id="BCU02986.1"/>
    </source>
</evidence>
<name>A0A811BPR6_9VIRU</name>
<feature type="region of interest" description="Disordered" evidence="1">
    <location>
        <begin position="40"/>
        <end position="63"/>
    </location>
</feature>
<proteinExistence type="predicted"/>
<organism evidence="2 3">
    <name type="scientific">Pandoravirus japonicus</name>
    <dbReference type="NCBI Taxonomy" id="2823154"/>
    <lineage>
        <taxon>Viruses</taxon>
        <taxon>Pandoravirus</taxon>
    </lineage>
</organism>
<dbReference type="Proteomes" id="UP001253637">
    <property type="component" value="Segment"/>
</dbReference>
<accession>A0A811BPR6</accession>
<feature type="compositionally biased region" description="Basic and acidic residues" evidence="1">
    <location>
        <begin position="45"/>
        <end position="59"/>
    </location>
</feature>
<evidence type="ECO:0000313" key="3">
    <source>
        <dbReference type="Proteomes" id="UP001253637"/>
    </source>
</evidence>